<feature type="domain" description="Transposase IS66 zinc-finger binding" evidence="2">
    <location>
        <begin position="101"/>
        <end position="129"/>
    </location>
</feature>
<dbReference type="InterPro" id="IPR024474">
    <property type="entry name" value="Znf_dom_IS66"/>
</dbReference>
<evidence type="ECO:0000313" key="4">
    <source>
        <dbReference type="EMBL" id="GAA5481990.1"/>
    </source>
</evidence>
<organism evidence="4 5">
    <name type="scientific">Haloferula sargassicola</name>
    <dbReference type="NCBI Taxonomy" id="490096"/>
    <lineage>
        <taxon>Bacteria</taxon>
        <taxon>Pseudomonadati</taxon>
        <taxon>Verrucomicrobiota</taxon>
        <taxon>Verrucomicrobiia</taxon>
        <taxon>Verrucomicrobiales</taxon>
        <taxon>Verrucomicrobiaceae</taxon>
        <taxon>Haloferula</taxon>
    </lineage>
</organism>
<accession>A0ABP9UL48</accession>
<evidence type="ECO:0000259" key="3">
    <source>
        <dbReference type="Pfam" id="PF13007"/>
    </source>
</evidence>
<evidence type="ECO:0008006" key="6">
    <source>
        <dbReference type="Google" id="ProtNLM"/>
    </source>
</evidence>
<comment type="caution">
    <text evidence="4">The sequence shown here is derived from an EMBL/GenBank/DDBJ whole genome shotgun (WGS) entry which is preliminary data.</text>
</comment>
<sequence>MQAVIDRQAAEIVVLKQTIDALCRRIFGKSSEQLDPAQLELFEPPKKVPDVGPEDPGPAAEEPDHRVPRRKQARAPRIPEPLPVVEEILDPPEVLACPEQWRRIGEEVREQLDYKRAEFRRIRLIRGKYVRKGEPLTKPIVAELTPCLLERCIATPGLITEIIDKGNQKAVRTTLTKERRNHDRRFYPIIRADAGSGMAGAVSG</sequence>
<proteinExistence type="predicted"/>
<reference evidence="4 5" key="1">
    <citation type="submission" date="2024-02" db="EMBL/GenBank/DDBJ databases">
        <title>Haloferula sargassicola NBRC 104335.</title>
        <authorList>
            <person name="Ichikawa N."/>
            <person name="Katano-Makiyama Y."/>
            <person name="Hidaka K."/>
        </authorList>
    </citation>
    <scope>NUCLEOTIDE SEQUENCE [LARGE SCALE GENOMIC DNA]</scope>
    <source>
        <strain evidence="4 5">NBRC 104335</strain>
    </source>
</reference>
<gene>
    <name evidence="4" type="ORF">Hsar01_01205</name>
</gene>
<dbReference type="Proteomes" id="UP001476282">
    <property type="component" value="Unassembled WGS sequence"/>
</dbReference>
<feature type="region of interest" description="Disordered" evidence="1">
    <location>
        <begin position="38"/>
        <end position="76"/>
    </location>
</feature>
<dbReference type="EMBL" id="BAABRI010000005">
    <property type="protein sequence ID" value="GAA5481990.1"/>
    <property type="molecule type" value="Genomic_DNA"/>
</dbReference>
<dbReference type="Pfam" id="PF13007">
    <property type="entry name" value="LZ_Tnp_IS66"/>
    <property type="match status" value="1"/>
</dbReference>
<evidence type="ECO:0000313" key="5">
    <source>
        <dbReference type="Proteomes" id="UP001476282"/>
    </source>
</evidence>
<name>A0ABP9UL48_9BACT</name>
<protein>
    <recommendedName>
        <fullName evidence="6">Transposase</fullName>
    </recommendedName>
</protein>
<evidence type="ECO:0000256" key="1">
    <source>
        <dbReference type="SAM" id="MobiDB-lite"/>
    </source>
</evidence>
<feature type="domain" description="Transposase TnpC homeodomain" evidence="3">
    <location>
        <begin position="15"/>
        <end position="86"/>
    </location>
</feature>
<dbReference type="Pfam" id="PF13005">
    <property type="entry name" value="zf-IS66"/>
    <property type="match status" value="1"/>
</dbReference>
<keyword evidence="5" id="KW-1185">Reference proteome</keyword>
<evidence type="ECO:0000259" key="2">
    <source>
        <dbReference type="Pfam" id="PF13005"/>
    </source>
</evidence>
<dbReference type="InterPro" id="IPR024463">
    <property type="entry name" value="Transposase_TnpC_homeodom"/>
</dbReference>